<dbReference type="PROSITE" id="PS01050">
    <property type="entry name" value="YJEF_C_2"/>
    <property type="match status" value="1"/>
</dbReference>
<dbReference type="PROSITE" id="PS51385">
    <property type="entry name" value="YJEF_N"/>
    <property type="match status" value="1"/>
</dbReference>
<feature type="binding site" evidence="18">
    <location>
        <position position="166"/>
    </location>
    <ligand>
        <name>(6S)-NADPHX</name>
        <dbReference type="ChEBI" id="CHEBI:64076"/>
    </ligand>
</feature>
<keyword evidence="23" id="KW-1185">Reference proteome</keyword>
<dbReference type="HAMAP" id="MF_01966">
    <property type="entry name" value="NADHX_epimerase"/>
    <property type="match status" value="1"/>
</dbReference>
<evidence type="ECO:0000256" key="7">
    <source>
        <dbReference type="ARBA" id="ARBA00022840"/>
    </source>
</evidence>
<comment type="cofactor">
    <cofactor evidence="18 19">
        <name>K(+)</name>
        <dbReference type="ChEBI" id="CHEBI:29103"/>
    </cofactor>
    <text evidence="18 19">Binds 1 potassium ion per subunit.</text>
</comment>
<feature type="binding site" evidence="17">
    <location>
        <position position="448"/>
    </location>
    <ligand>
        <name>AMP</name>
        <dbReference type="ChEBI" id="CHEBI:456215"/>
    </ligand>
</feature>
<evidence type="ECO:0000256" key="2">
    <source>
        <dbReference type="ARBA" id="ARBA00000909"/>
    </source>
</evidence>
<dbReference type="EC" id="5.1.99.6" evidence="19"/>
<comment type="caution">
    <text evidence="22">The sequence shown here is derived from an EMBL/GenBank/DDBJ whole genome shotgun (WGS) entry which is preliminary data.</text>
</comment>
<dbReference type="HAMAP" id="MF_01965">
    <property type="entry name" value="NADHX_dehydratase"/>
    <property type="match status" value="1"/>
</dbReference>
<feature type="binding site" evidence="18">
    <location>
        <begin position="69"/>
        <end position="73"/>
    </location>
    <ligand>
        <name>(6S)-NADPHX</name>
        <dbReference type="ChEBI" id="CHEBI:64076"/>
    </ligand>
</feature>
<feature type="binding site" evidence="17">
    <location>
        <position position="449"/>
    </location>
    <ligand>
        <name>(6S)-NADPHX</name>
        <dbReference type="ChEBI" id="CHEBI:64076"/>
    </ligand>
</feature>
<evidence type="ECO:0000256" key="15">
    <source>
        <dbReference type="ARBA" id="ARBA00048238"/>
    </source>
</evidence>
<dbReference type="SUPFAM" id="SSF64153">
    <property type="entry name" value="YjeF N-terminal domain-like"/>
    <property type="match status" value="1"/>
</dbReference>
<evidence type="ECO:0000256" key="16">
    <source>
        <dbReference type="ARBA" id="ARBA00049209"/>
    </source>
</evidence>
<keyword evidence="8 17" id="KW-0521">NADP</keyword>
<keyword evidence="6 17" id="KW-0547">Nucleotide-binding</keyword>
<comment type="cofactor">
    <cofactor evidence="17">
        <name>Mg(2+)</name>
        <dbReference type="ChEBI" id="CHEBI:18420"/>
    </cofactor>
</comment>
<feature type="binding site" evidence="18">
    <location>
        <position position="133"/>
    </location>
    <ligand>
        <name>K(+)</name>
        <dbReference type="ChEBI" id="CHEBI:29103"/>
    </ligand>
</feature>
<feature type="binding site" evidence="17">
    <location>
        <position position="332"/>
    </location>
    <ligand>
        <name>(6S)-NADPHX</name>
        <dbReference type="ChEBI" id="CHEBI:64076"/>
    </ligand>
</feature>
<keyword evidence="11 18" id="KW-0413">Isomerase</keyword>
<evidence type="ECO:0000259" key="21">
    <source>
        <dbReference type="PROSITE" id="PS51385"/>
    </source>
</evidence>
<dbReference type="PIRSF" id="PIRSF017184">
    <property type="entry name" value="Nnr"/>
    <property type="match status" value="1"/>
</dbReference>
<feature type="binding site" evidence="18">
    <location>
        <begin position="137"/>
        <end position="143"/>
    </location>
    <ligand>
        <name>(6S)-NADPHX</name>
        <dbReference type="ChEBI" id="CHEBI:64076"/>
    </ligand>
</feature>
<evidence type="ECO:0000256" key="12">
    <source>
        <dbReference type="ARBA" id="ARBA00023239"/>
    </source>
</evidence>
<evidence type="ECO:0000313" key="23">
    <source>
        <dbReference type="Proteomes" id="UP000714380"/>
    </source>
</evidence>
<evidence type="ECO:0000256" key="11">
    <source>
        <dbReference type="ARBA" id="ARBA00023235"/>
    </source>
</evidence>
<comment type="catalytic activity">
    <reaction evidence="2 18 19">
        <text>(6R)-NADPHX = (6S)-NADPHX</text>
        <dbReference type="Rhea" id="RHEA:32227"/>
        <dbReference type="ChEBI" id="CHEBI:64076"/>
        <dbReference type="ChEBI" id="CHEBI:64077"/>
        <dbReference type="EC" id="5.1.99.6"/>
    </reaction>
</comment>
<dbReference type="RefSeq" id="WP_225676069.1">
    <property type="nucleotide sequence ID" value="NZ_JAEDAH010000091.1"/>
</dbReference>
<comment type="caution">
    <text evidence="18">Lacks conserved residue(s) required for the propagation of feature annotation.</text>
</comment>
<dbReference type="InterPro" id="IPR017953">
    <property type="entry name" value="Carbohydrate_kinase_pred_CS"/>
</dbReference>
<feature type="binding site" evidence="18">
    <location>
        <position position="70"/>
    </location>
    <ligand>
        <name>K(+)</name>
        <dbReference type="ChEBI" id="CHEBI:29103"/>
    </ligand>
</feature>
<comment type="function">
    <text evidence="14 19">Bifunctional enzyme that catalyzes the epimerization of the S- and R-forms of NAD(P)HX and the dehydration of the S-form of NAD(P)HX at the expense of ADP, which is converted to AMP. This allows the repair of both epimers of NAD(P)HX, a damaged form of NAD(P)H that is a result of enzymatic or heat-dependent hydration.</text>
</comment>
<comment type="subunit">
    <text evidence="17">Homotetramer.</text>
</comment>
<name>A0ABS7ZSN4_9GAMM</name>
<dbReference type="Gene3D" id="3.40.1190.20">
    <property type="match status" value="1"/>
</dbReference>
<reference evidence="22 23" key="1">
    <citation type="submission" date="2020-12" db="EMBL/GenBank/DDBJ databases">
        <title>Novel Thalassolituus-related marine hydrocarbonoclastic bacteria mediated algae-derived hydrocarbons mineralization in twilight zone of the northern South China Sea.</title>
        <authorList>
            <person name="Dong C."/>
        </authorList>
    </citation>
    <scope>NUCLEOTIDE SEQUENCE [LARGE SCALE GENOMIC DNA]</scope>
    <source>
        <strain evidence="22 23">IMCC1826</strain>
    </source>
</reference>
<comment type="function">
    <text evidence="18">Catalyzes the epimerization of the S- and R-forms of NAD(P)HX, a damaged form of NAD(P)H that is a result of enzymatic or heat-dependent hydration. This is a prerequisite for the S-specific NAD(P)H-hydrate dehydratase to allow the repair of both epimers of NAD(P)HX.</text>
</comment>
<keyword evidence="9 18" id="KW-0630">Potassium</keyword>
<dbReference type="NCBIfam" id="TIGR00197">
    <property type="entry name" value="yjeF_nterm"/>
    <property type="match status" value="1"/>
</dbReference>
<dbReference type="InterPro" id="IPR004443">
    <property type="entry name" value="YjeF_N_dom"/>
</dbReference>
<dbReference type="PANTHER" id="PTHR12592:SF0">
    <property type="entry name" value="ATP-DEPENDENT (S)-NAD(P)H-HYDRATE DEHYDRATASE"/>
    <property type="match status" value="1"/>
</dbReference>
<feature type="domain" description="YjeF C-terminal" evidence="20">
    <location>
        <begin position="236"/>
        <end position="505"/>
    </location>
</feature>
<evidence type="ECO:0000256" key="6">
    <source>
        <dbReference type="ARBA" id="ARBA00022741"/>
    </source>
</evidence>
<keyword evidence="10 17" id="KW-0520">NAD</keyword>
<accession>A0ABS7ZSN4</accession>
<comment type="catalytic activity">
    <reaction evidence="15 17 19">
        <text>(6S)-NADHX + ADP = AMP + phosphate + NADH + H(+)</text>
        <dbReference type="Rhea" id="RHEA:32223"/>
        <dbReference type="ChEBI" id="CHEBI:15378"/>
        <dbReference type="ChEBI" id="CHEBI:43474"/>
        <dbReference type="ChEBI" id="CHEBI:57945"/>
        <dbReference type="ChEBI" id="CHEBI:64074"/>
        <dbReference type="ChEBI" id="CHEBI:456215"/>
        <dbReference type="ChEBI" id="CHEBI:456216"/>
        <dbReference type="EC" id="4.2.1.136"/>
    </reaction>
</comment>
<evidence type="ECO:0000256" key="5">
    <source>
        <dbReference type="ARBA" id="ARBA00022723"/>
    </source>
</evidence>
<comment type="similarity">
    <text evidence="3 19">In the N-terminal section; belongs to the NnrE/AIBP family.</text>
</comment>
<dbReference type="InterPro" id="IPR029056">
    <property type="entry name" value="Ribokinase-like"/>
</dbReference>
<comment type="catalytic activity">
    <reaction evidence="16 17 19">
        <text>(6S)-NADPHX + ADP = AMP + phosphate + NADPH + H(+)</text>
        <dbReference type="Rhea" id="RHEA:32235"/>
        <dbReference type="ChEBI" id="CHEBI:15378"/>
        <dbReference type="ChEBI" id="CHEBI:43474"/>
        <dbReference type="ChEBI" id="CHEBI:57783"/>
        <dbReference type="ChEBI" id="CHEBI:64076"/>
        <dbReference type="ChEBI" id="CHEBI:456215"/>
        <dbReference type="ChEBI" id="CHEBI:456216"/>
        <dbReference type="EC" id="4.2.1.136"/>
    </reaction>
</comment>
<feature type="binding site" evidence="18">
    <location>
        <position position="169"/>
    </location>
    <ligand>
        <name>K(+)</name>
        <dbReference type="ChEBI" id="CHEBI:29103"/>
    </ligand>
</feature>
<dbReference type="Gene3D" id="3.40.50.10260">
    <property type="entry name" value="YjeF N-terminal domain"/>
    <property type="match status" value="1"/>
</dbReference>
<dbReference type="InterPro" id="IPR030677">
    <property type="entry name" value="Nnr"/>
</dbReference>
<dbReference type="Pfam" id="PF03853">
    <property type="entry name" value="YjeF_N"/>
    <property type="match status" value="1"/>
</dbReference>
<keyword evidence="7 17" id="KW-0067">ATP-binding</keyword>
<comment type="catalytic activity">
    <reaction evidence="1 18 19">
        <text>(6R)-NADHX = (6S)-NADHX</text>
        <dbReference type="Rhea" id="RHEA:32215"/>
        <dbReference type="ChEBI" id="CHEBI:64074"/>
        <dbReference type="ChEBI" id="CHEBI:64075"/>
        <dbReference type="EC" id="5.1.99.6"/>
    </reaction>
</comment>
<evidence type="ECO:0000256" key="9">
    <source>
        <dbReference type="ARBA" id="ARBA00022958"/>
    </source>
</evidence>
<gene>
    <name evidence="18" type="primary">nnrE</name>
    <name evidence="17" type="synonym">nnrD</name>
    <name evidence="22" type="ORF">I9W95_14270</name>
</gene>
<evidence type="ECO:0000256" key="13">
    <source>
        <dbReference type="ARBA" id="ARBA00023268"/>
    </source>
</evidence>
<organism evidence="22 23">
    <name type="scientific">Thalassolituus marinus</name>
    <dbReference type="NCBI Taxonomy" id="671053"/>
    <lineage>
        <taxon>Bacteria</taxon>
        <taxon>Pseudomonadati</taxon>
        <taxon>Pseudomonadota</taxon>
        <taxon>Gammaproteobacteria</taxon>
        <taxon>Oceanospirillales</taxon>
        <taxon>Oceanospirillaceae</taxon>
        <taxon>Thalassolituus</taxon>
    </lineage>
</organism>
<keyword evidence="5 18" id="KW-0479">Metal-binding</keyword>
<proteinExistence type="inferred from homology"/>
<feature type="binding site" evidence="17">
    <location>
        <begin position="419"/>
        <end position="423"/>
    </location>
    <ligand>
        <name>AMP</name>
        <dbReference type="ChEBI" id="CHEBI:456215"/>
    </ligand>
</feature>
<evidence type="ECO:0000256" key="4">
    <source>
        <dbReference type="ARBA" id="ARBA00009524"/>
    </source>
</evidence>
<comment type="function">
    <text evidence="17">Catalyzes the dehydration of the S-form of NAD(P)HX at the expense of ADP, which is converted to AMP. Together with NAD(P)HX epimerase, which catalyzes the epimerization of the S- and R-forms, the enzyme allows the repair of both epimers of NAD(P)HX, a damaged form of NAD(P)H that is a result of enzymatic or heat-dependent hydration.</text>
</comment>
<dbReference type="InterPro" id="IPR000631">
    <property type="entry name" value="CARKD"/>
</dbReference>
<dbReference type="EMBL" id="JAEDAH010000091">
    <property type="protein sequence ID" value="MCA6064774.1"/>
    <property type="molecule type" value="Genomic_DNA"/>
</dbReference>
<protein>
    <recommendedName>
        <fullName evidence="19">Bifunctional NAD(P)H-hydrate repair enzyme</fullName>
    </recommendedName>
    <alternativeName>
        <fullName evidence="19">Nicotinamide nucleotide repair protein</fullName>
    </alternativeName>
    <domain>
        <recommendedName>
            <fullName evidence="19">ADP-dependent (S)-NAD(P)H-hydrate dehydratase</fullName>
            <ecNumber evidence="19">4.2.1.136</ecNumber>
        </recommendedName>
        <alternativeName>
            <fullName evidence="19">ADP-dependent NAD(P)HX dehydratase</fullName>
        </alternativeName>
    </domain>
    <domain>
        <recommendedName>
            <fullName evidence="19">NAD(P)H-hydrate epimerase</fullName>
            <ecNumber evidence="19">5.1.99.6</ecNumber>
        </recommendedName>
    </domain>
</protein>
<comment type="similarity">
    <text evidence="4 19">In the C-terminal section; belongs to the NnrD/CARKD family.</text>
</comment>
<evidence type="ECO:0000256" key="14">
    <source>
        <dbReference type="ARBA" id="ARBA00025153"/>
    </source>
</evidence>
<evidence type="ECO:0000313" key="22">
    <source>
        <dbReference type="EMBL" id="MCA6064774.1"/>
    </source>
</evidence>
<evidence type="ECO:0000256" key="18">
    <source>
        <dbReference type="HAMAP-Rule" id="MF_01966"/>
    </source>
</evidence>
<dbReference type="NCBIfam" id="TIGR00196">
    <property type="entry name" value="yjeF_cterm"/>
    <property type="match status" value="1"/>
</dbReference>
<dbReference type="PROSITE" id="PS51383">
    <property type="entry name" value="YJEF_C_3"/>
    <property type="match status" value="1"/>
</dbReference>
<sequence length="505" mass="53492">MNRPYSAKDHLPGELYRAEQVRTLDRLAIEEQGIGGFELMSRAGEAAFACLLERWPDEEQICVFAGPGNNGGDAWVLAALACMHGVAVRFYTVGDMSRQSDDARQAMQMALQAGVEPEAFAGELDYEGQIIVDGLLGTGLNADVSGLFATAIAAINAHRADVLALDLPSGLNADTGRIMTWAVNADLTVTFIGVKQGLLTADGPDMAGEIAFASLAVEPVIYHQVRANAERISWDRFDRLHRRPLQRTGNAHKGEFGHVLIIGGDSGMGGAAAMAAEAAGRCGAGLVSCATRAEHVMPILVRRPEVMVKGLESGLELQPMMTKASVLAIGPGLGHSSWAELMLQQVLASDLPLVLDADALNILSSPGWRRDFAGRDVILTPHPGEAARLLECSVADIQRDRFAAVRQLAERYQAVVVLKGQGSLVADADGRIALCTDGNPGMSSGGMGDVLTGVLAALLAQHMPVFEAACFGVSVHSAAADLAAKQGERGMLATDLMMYLRELMN</sequence>
<evidence type="ECO:0000256" key="19">
    <source>
        <dbReference type="PIRNR" id="PIRNR017184"/>
    </source>
</evidence>
<dbReference type="Proteomes" id="UP000714380">
    <property type="component" value="Unassembled WGS sequence"/>
</dbReference>
<comment type="similarity">
    <text evidence="17">Belongs to the NnrD/CARKD family.</text>
</comment>
<evidence type="ECO:0000256" key="17">
    <source>
        <dbReference type="HAMAP-Rule" id="MF_01965"/>
    </source>
</evidence>
<evidence type="ECO:0000259" key="20">
    <source>
        <dbReference type="PROSITE" id="PS51383"/>
    </source>
</evidence>
<dbReference type="InterPro" id="IPR036652">
    <property type="entry name" value="YjeF_N_dom_sf"/>
</dbReference>
<feature type="domain" description="YjeF N-terminal" evidence="21">
    <location>
        <begin position="21"/>
        <end position="223"/>
    </location>
</feature>
<keyword evidence="13" id="KW-0511">Multifunctional enzyme</keyword>
<dbReference type="CDD" id="cd01171">
    <property type="entry name" value="YXKO-related"/>
    <property type="match status" value="1"/>
</dbReference>
<evidence type="ECO:0000256" key="8">
    <source>
        <dbReference type="ARBA" id="ARBA00022857"/>
    </source>
</evidence>
<feature type="binding site" evidence="17">
    <location>
        <position position="382"/>
    </location>
    <ligand>
        <name>(6S)-NADPHX</name>
        <dbReference type="ChEBI" id="CHEBI:64076"/>
    </ligand>
</feature>
<feature type="binding site" evidence="17">
    <location>
        <position position="271"/>
    </location>
    <ligand>
        <name>(6S)-NADPHX</name>
        <dbReference type="ChEBI" id="CHEBI:64076"/>
    </ligand>
</feature>
<evidence type="ECO:0000256" key="10">
    <source>
        <dbReference type="ARBA" id="ARBA00023027"/>
    </source>
</evidence>
<evidence type="ECO:0000256" key="3">
    <source>
        <dbReference type="ARBA" id="ARBA00006001"/>
    </source>
</evidence>
<evidence type="ECO:0000256" key="1">
    <source>
        <dbReference type="ARBA" id="ARBA00000013"/>
    </source>
</evidence>
<keyword evidence="12 17" id="KW-0456">Lyase</keyword>
<dbReference type="EC" id="4.2.1.136" evidence="19"/>
<dbReference type="Pfam" id="PF01256">
    <property type="entry name" value="Carb_kinase"/>
    <property type="match status" value="1"/>
</dbReference>
<comment type="similarity">
    <text evidence="18">Belongs to the NnrE/AIBP family.</text>
</comment>
<dbReference type="PANTHER" id="PTHR12592">
    <property type="entry name" value="ATP-DEPENDENT (S)-NAD(P)H-HYDRATE DEHYDRATASE FAMILY MEMBER"/>
    <property type="match status" value="1"/>
</dbReference>
<dbReference type="SUPFAM" id="SSF53613">
    <property type="entry name" value="Ribokinase-like"/>
    <property type="match status" value="1"/>
</dbReference>